<dbReference type="Proteomes" id="UP000660668">
    <property type="component" value="Unassembled WGS sequence"/>
</dbReference>
<dbReference type="InterPro" id="IPR011856">
    <property type="entry name" value="tRNA_endonuc-like_dom_sf"/>
</dbReference>
<organism evidence="1 2">
    <name type="scientific">Nocardioides agariphilus</name>
    <dbReference type="NCBI Taxonomy" id="433664"/>
    <lineage>
        <taxon>Bacteria</taxon>
        <taxon>Bacillati</taxon>
        <taxon>Actinomycetota</taxon>
        <taxon>Actinomycetes</taxon>
        <taxon>Propionibacteriales</taxon>
        <taxon>Nocardioidaceae</taxon>
        <taxon>Nocardioides</taxon>
    </lineage>
</organism>
<dbReference type="AlphaFoldDB" id="A0A930VLV7"/>
<dbReference type="RefSeq" id="WP_194695101.1">
    <property type="nucleotide sequence ID" value="NZ_JADKPO010000004.1"/>
</dbReference>
<dbReference type="EMBL" id="JADKPO010000004">
    <property type="protein sequence ID" value="MBF4766942.1"/>
    <property type="molecule type" value="Genomic_DNA"/>
</dbReference>
<dbReference type="GO" id="GO:0003676">
    <property type="term" value="F:nucleic acid binding"/>
    <property type="evidence" value="ECO:0007669"/>
    <property type="project" value="InterPro"/>
</dbReference>
<sequence length="430" mass="47736">MNDIKQARKDFAIAAERAAAATVQDPIRGFAPGSRMSKHAHWFVTADDSVLIAVVSPAEKHIIVDEVLAYGLAWQRNRDLHLVLPPSMLAGTLTRLPWIETPVRVWGFEGGEPRQVRTLARIDVFERLRALPGRVSKRLDLTPQQESWLARVDTTGLEAHDRSYLSWHHQGLQVLKVSNTRKGLRIQAGVQYTGKSATAKPYDRTFMARPTDEEIAEINAEIAEAVEHGESKSSQMREHRMQATLGSQASDLGLVHLLREYPAYRGLDGSDSKRVGRPGYIDFLGVDAKGHLHVVETKIGHDPRVVLQALDYAIWVRANEDEIRARLRESGLDVAEPKSDPNGDRLHMHLVLGPDTKGIAFNGYLAPQLEALKGDCRVEVHLVPDVNASPLELRPLQAKDLWTVAPMVARPVEGPRWAGMLTRALMGGDA</sequence>
<gene>
    <name evidence="1" type="ORF">ISU10_04090</name>
</gene>
<reference evidence="1" key="1">
    <citation type="submission" date="2020-11" db="EMBL/GenBank/DDBJ databases">
        <title>Nocardioides cynanchi sp. nov., isolated from soil of rhizosphere of Cynanchum wilfordii.</title>
        <authorList>
            <person name="Lee J.-S."/>
            <person name="Suh M.K."/>
            <person name="Kim J.-S."/>
        </authorList>
    </citation>
    <scope>NUCLEOTIDE SEQUENCE</scope>
    <source>
        <strain evidence="1">KCTC 19276</strain>
    </source>
</reference>
<evidence type="ECO:0008006" key="3">
    <source>
        <dbReference type="Google" id="ProtNLM"/>
    </source>
</evidence>
<name>A0A930VLV7_9ACTN</name>
<evidence type="ECO:0000313" key="2">
    <source>
        <dbReference type="Proteomes" id="UP000660668"/>
    </source>
</evidence>
<keyword evidence="2" id="KW-1185">Reference proteome</keyword>
<proteinExistence type="predicted"/>
<accession>A0A930VLV7</accession>
<dbReference type="Gene3D" id="3.40.1350.10">
    <property type="match status" value="1"/>
</dbReference>
<protein>
    <recommendedName>
        <fullName evidence="3">DUF91 domain-containing protein</fullName>
    </recommendedName>
</protein>
<comment type="caution">
    <text evidence="1">The sequence shown here is derived from an EMBL/GenBank/DDBJ whole genome shotgun (WGS) entry which is preliminary data.</text>
</comment>
<evidence type="ECO:0000313" key="1">
    <source>
        <dbReference type="EMBL" id="MBF4766942.1"/>
    </source>
</evidence>